<organism evidence="1 2">
    <name type="scientific">Pseudoalteromonas ruthenica</name>
    <dbReference type="NCBI Taxonomy" id="151081"/>
    <lineage>
        <taxon>Bacteria</taxon>
        <taxon>Pseudomonadati</taxon>
        <taxon>Pseudomonadota</taxon>
        <taxon>Gammaproteobacteria</taxon>
        <taxon>Alteromonadales</taxon>
        <taxon>Pseudoalteromonadaceae</taxon>
        <taxon>Pseudoalteromonas</taxon>
    </lineage>
</organism>
<dbReference type="AlphaFoldDB" id="A0A0F4PNE3"/>
<dbReference type="PATRIC" id="fig|151081.8.peg.2331"/>
<sequence length="557" mass="65063">MNKDDLIAYTELFIKCESEEYIPSPQVYSPLYVRLYNALLSQDEPELLSVDDIASLPESTLEDINNRSTNSFDRYLMANYISPFELSYPLPLPEEDLNYQRLNQYLCLRYNKTSQESDSFNTDRAFKDVLSLFPIKHRDTFGSKDNKKYRSSFFKLLTLNYKLSRVNEKWKDHARRAPLSNSTHYHMDTIIAFNGLDSEVSKQASATFMTLYYELDQSSPDGDSQSSRNIVVIPSALNLIDFSVRDGLVEKWCEGLDYEERHEETVGSIRQRITSIETQVQYNDPHHNFCDVLRTAILCNSHYNKLLAKREFEDTIYKDDECEQVFRSLLKDMSWYAKPLERAELTALIMESIPCIKETLLNNSFNEQIWSIANHLKPQLIDRMPSLSDSAAYNLSVLFVVLCKRKFPRIRGSLQGANRPYSLWKALKDGHSKVNSESLNLWEYESVYRPSLLHMMELVSLLVIWKSDKTINRFDQFVQLRREILDTQIIVNDALDGEHHSHVIKLANALTLQKEPLVNSRNEPVFERFWKKSDPKIRSLSKHMAEHLKRKSLRWPS</sequence>
<proteinExistence type="predicted"/>
<dbReference type="Proteomes" id="UP000033664">
    <property type="component" value="Unassembled WGS sequence"/>
</dbReference>
<accession>A0A0F4PNE3</accession>
<name>A0A0F4PNE3_9GAMM</name>
<dbReference type="GeneID" id="58229312"/>
<evidence type="ECO:0000313" key="1">
    <source>
        <dbReference type="EMBL" id="KJY98545.1"/>
    </source>
</evidence>
<gene>
    <name evidence="1" type="ORF">TW72_12495</name>
</gene>
<comment type="caution">
    <text evidence="1">The sequence shown here is derived from an EMBL/GenBank/DDBJ whole genome shotgun (WGS) entry which is preliminary data.</text>
</comment>
<evidence type="ECO:0000313" key="2">
    <source>
        <dbReference type="Proteomes" id="UP000033664"/>
    </source>
</evidence>
<dbReference type="RefSeq" id="WP_045979668.1">
    <property type="nucleotide sequence ID" value="NZ_JXXY01000010.1"/>
</dbReference>
<protein>
    <submittedName>
        <fullName evidence="1">Uncharacterized protein</fullName>
    </submittedName>
</protein>
<reference evidence="1 2" key="1">
    <citation type="journal article" date="2015" name="BMC Genomics">
        <title>Genome mining reveals unlocked bioactive potential of marine Gram-negative bacteria.</title>
        <authorList>
            <person name="Machado H."/>
            <person name="Sonnenschein E.C."/>
            <person name="Melchiorsen J."/>
            <person name="Gram L."/>
        </authorList>
    </citation>
    <scope>NUCLEOTIDE SEQUENCE [LARGE SCALE GENOMIC DNA]</scope>
    <source>
        <strain evidence="1 2">S3137</strain>
    </source>
</reference>
<keyword evidence="2" id="KW-1185">Reference proteome</keyword>
<dbReference type="EMBL" id="JXXZ01000010">
    <property type="protein sequence ID" value="KJY98545.1"/>
    <property type="molecule type" value="Genomic_DNA"/>
</dbReference>